<feature type="transmembrane region" description="Helical" evidence="7">
    <location>
        <begin position="336"/>
        <end position="356"/>
    </location>
</feature>
<sequence length="497" mass="55713">MGKEVLDAEAPSDTSIENGSDVPKLTNTTERRLMAKIDLRLLPVLCVLYLLAFLDRVNISNAVIFGLREDLNIVSGTQYNTALTIFFIPYILFEIPSNILLKKLRPHVWLSVCMFLFGLVTLCQGLVKNYAGLLATRFFLGLFETGMFPGCFYLMGMWYKRSEAQKRFSFFFSSTTLAGAFGGLLASAIGKMDGLSGYRGWRWIFILEGLLTCVVAVAWFFLIPDFPEDVKWMNEEERSFIRAKLSKDVGSAGHHISLTWKDVLDVLKDYKIFVGGLMYFGMIVPAYSYAYFAPTIIKTYGYSPIKTQLYSIPPWAAAFGFAMTLAYISDRVRHRFLCAVIPICMAIAGFAMVRTIHGETTRHTQYGALFLITMGAYSAMPIIVCWFAMNLSGHKRRSIGTGWQIGFGNIGGIIATYSFLEKDKPNYIPGHSICLGFLALAAAMCCVYFVLLVYRNKSRDKAAAAGAEVVDDSDLTPEQLREKELLGDLNPSYRYQL</sequence>
<feature type="transmembrane region" description="Helical" evidence="7">
    <location>
        <begin position="368"/>
        <end position="389"/>
    </location>
</feature>
<name>A0A0J6FDM1_COCPO</name>
<comment type="subcellular location">
    <subcellularLocation>
        <location evidence="1">Membrane</location>
        <topology evidence="1">Multi-pass membrane protein</topology>
    </subcellularLocation>
</comment>
<dbReference type="SUPFAM" id="SSF103473">
    <property type="entry name" value="MFS general substrate transporter"/>
    <property type="match status" value="1"/>
</dbReference>
<dbReference type="InterPro" id="IPR020846">
    <property type="entry name" value="MFS_dom"/>
</dbReference>
<dbReference type="GO" id="GO:0005886">
    <property type="term" value="C:plasma membrane"/>
    <property type="evidence" value="ECO:0007669"/>
    <property type="project" value="TreeGrafter"/>
</dbReference>
<dbReference type="PROSITE" id="PS50850">
    <property type="entry name" value="MFS"/>
    <property type="match status" value="1"/>
</dbReference>
<feature type="transmembrane region" description="Helical" evidence="7">
    <location>
        <begin position="168"/>
        <end position="189"/>
    </location>
</feature>
<dbReference type="Pfam" id="PF07690">
    <property type="entry name" value="MFS_1"/>
    <property type="match status" value="1"/>
</dbReference>
<evidence type="ECO:0000256" key="7">
    <source>
        <dbReference type="SAM" id="Phobius"/>
    </source>
</evidence>
<keyword evidence="3 7" id="KW-0812">Transmembrane</keyword>
<evidence type="ECO:0000256" key="4">
    <source>
        <dbReference type="ARBA" id="ARBA00022989"/>
    </source>
</evidence>
<accession>A0A0J6FDM1</accession>
<protein>
    <recommendedName>
        <fullName evidence="8">Major facilitator superfamily (MFS) profile domain-containing protein</fullName>
    </recommendedName>
</protein>
<evidence type="ECO:0000313" key="9">
    <source>
        <dbReference type="EMBL" id="KMM66979.1"/>
    </source>
</evidence>
<dbReference type="Proteomes" id="UP000054567">
    <property type="component" value="Unassembled WGS sequence"/>
</dbReference>
<dbReference type="InterPro" id="IPR036259">
    <property type="entry name" value="MFS_trans_sf"/>
</dbReference>
<reference evidence="10" key="2">
    <citation type="journal article" date="2009" name="Genome Res.">
        <title>Comparative genomic analyses of the human fungal pathogens Coccidioides and their relatives.</title>
        <authorList>
            <person name="Sharpton T.J."/>
            <person name="Stajich J.E."/>
            <person name="Rounsley S.D."/>
            <person name="Gardner M.J."/>
            <person name="Wortman J.R."/>
            <person name="Jordar V.S."/>
            <person name="Maiti R."/>
            <person name="Kodira C.D."/>
            <person name="Neafsey D.E."/>
            <person name="Zeng Q."/>
            <person name="Hung C.-Y."/>
            <person name="McMahan C."/>
            <person name="Muszewska A."/>
            <person name="Grynberg M."/>
            <person name="Mandel M.A."/>
            <person name="Kellner E.M."/>
            <person name="Barker B.M."/>
            <person name="Galgiani J.N."/>
            <person name="Orbach M.J."/>
            <person name="Kirkland T.N."/>
            <person name="Cole G.T."/>
            <person name="Henn M.R."/>
            <person name="Birren B.W."/>
            <person name="Taylor J.W."/>
        </authorList>
    </citation>
    <scope>NUCLEOTIDE SEQUENCE [LARGE SCALE GENOMIC DNA]</scope>
    <source>
        <strain evidence="10">RMSCC 3488</strain>
    </source>
</reference>
<evidence type="ECO:0000259" key="8">
    <source>
        <dbReference type="PROSITE" id="PS50850"/>
    </source>
</evidence>
<dbReference type="OrthoDB" id="2985014at2759"/>
<feature type="transmembrane region" description="Helical" evidence="7">
    <location>
        <begin position="432"/>
        <end position="454"/>
    </location>
</feature>
<feature type="transmembrane region" description="Helical" evidence="7">
    <location>
        <begin position="79"/>
        <end position="101"/>
    </location>
</feature>
<dbReference type="Gene3D" id="1.20.1250.20">
    <property type="entry name" value="MFS general substrate transporter like domains"/>
    <property type="match status" value="2"/>
</dbReference>
<evidence type="ECO:0000256" key="2">
    <source>
        <dbReference type="ARBA" id="ARBA00022448"/>
    </source>
</evidence>
<gene>
    <name evidence="9" type="ORF">CPAG_03315</name>
</gene>
<feature type="transmembrane region" description="Helical" evidence="7">
    <location>
        <begin position="272"/>
        <end position="292"/>
    </location>
</feature>
<reference evidence="9 10" key="1">
    <citation type="submission" date="2007-06" db="EMBL/GenBank/DDBJ databases">
        <title>The Genome Sequence of Coccidioides posadasii RMSCC_3488.</title>
        <authorList>
            <consortium name="Coccidioides Genome Resources Consortium"/>
            <consortium name="The Broad Institute Genome Sequencing Platform"/>
            <person name="Henn M.R."/>
            <person name="Sykes S."/>
            <person name="Young S."/>
            <person name="Jaffe D."/>
            <person name="Berlin A."/>
            <person name="Alvarez P."/>
            <person name="Butler J."/>
            <person name="Gnerre S."/>
            <person name="Grabherr M."/>
            <person name="Mauceli E."/>
            <person name="Brockman W."/>
            <person name="Kodira C."/>
            <person name="Alvarado L."/>
            <person name="Zeng Q."/>
            <person name="Crawford M."/>
            <person name="Antoine C."/>
            <person name="Devon K."/>
            <person name="Galgiani J."/>
            <person name="Orsborn K."/>
            <person name="Lewis M.L."/>
            <person name="Nusbaum C."/>
            <person name="Galagan J."/>
            <person name="Birren B."/>
        </authorList>
    </citation>
    <scope>NUCLEOTIDE SEQUENCE [LARGE SCALE GENOMIC DNA]</scope>
    <source>
        <strain evidence="9 10">RMSCC 3488</strain>
    </source>
</reference>
<dbReference type="FunFam" id="1.20.1250.20:FF:000068">
    <property type="entry name" value="MFS general substrate transporter"/>
    <property type="match status" value="1"/>
</dbReference>
<feature type="transmembrane region" description="Helical" evidence="7">
    <location>
        <begin position="201"/>
        <end position="223"/>
    </location>
</feature>
<feature type="transmembrane region" description="Helical" evidence="7">
    <location>
        <begin position="108"/>
        <end position="127"/>
    </location>
</feature>
<keyword evidence="2" id="KW-0813">Transport</keyword>
<keyword evidence="4 7" id="KW-1133">Transmembrane helix</keyword>
<dbReference type="VEuPathDB" id="FungiDB:CPAG_03315"/>
<dbReference type="GO" id="GO:0022857">
    <property type="term" value="F:transmembrane transporter activity"/>
    <property type="evidence" value="ECO:0007669"/>
    <property type="project" value="InterPro"/>
</dbReference>
<keyword evidence="5 7" id="KW-0472">Membrane</keyword>
<dbReference type="PANTHER" id="PTHR43791">
    <property type="entry name" value="PERMEASE-RELATED"/>
    <property type="match status" value="1"/>
</dbReference>
<dbReference type="InterPro" id="IPR011701">
    <property type="entry name" value="MFS"/>
</dbReference>
<evidence type="ECO:0000313" key="10">
    <source>
        <dbReference type="Proteomes" id="UP000054567"/>
    </source>
</evidence>
<feature type="transmembrane region" description="Helical" evidence="7">
    <location>
        <begin position="133"/>
        <end position="156"/>
    </location>
</feature>
<evidence type="ECO:0000256" key="5">
    <source>
        <dbReference type="ARBA" id="ARBA00023136"/>
    </source>
</evidence>
<dbReference type="AlphaFoldDB" id="A0A0J6FDM1"/>
<feature type="transmembrane region" description="Helical" evidence="7">
    <location>
        <begin position="41"/>
        <end position="59"/>
    </location>
</feature>
<organism evidence="9 10">
    <name type="scientific">Coccidioides posadasii RMSCC 3488</name>
    <dbReference type="NCBI Taxonomy" id="454284"/>
    <lineage>
        <taxon>Eukaryota</taxon>
        <taxon>Fungi</taxon>
        <taxon>Dikarya</taxon>
        <taxon>Ascomycota</taxon>
        <taxon>Pezizomycotina</taxon>
        <taxon>Eurotiomycetes</taxon>
        <taxon>Eurotiomycetidae</taxon>
        <taxon>Onygenales</taxon>
        <taxon>Onygenaceae</taxon>
        <taxon>Coccidioides</taxon>
    </lineage>
</organism>
<dbReference type="FunFam" id="1.20.1250.20:FF:000034">
    <property type="entry name" value="MFS general substrate transporter"/>
    <property type="match status" value="1"/>
</dbReference>
<evidence type="ECO:0000256" key="6">
    <source>
        <dbReference type="SAM" id="MobiDB-lite"/>
    </source>
</evidence>
<evidence type="ECO:0000256" key="1">
    <source>
        <dbReference type="ARBA" id="ARBA00004141"/>
    </source>
</evidence>
<dbReference type="PANTHER" id="PTHR43791:SF46">
    <property type="entry name" value="MAJOR FACILITATOR SUPERFAMILY (MFS) PROFILE DOMAIN-CONTAINING PROTEIN-RELATED"/>
    <property type="match status" value="1"/>
</dbReference>
<dbReference type="EMBL" id="DS268110">
    <property type="protein sequence ID" value="KMM66979.1"/>
    <property type="molecule type" value="Genomic_DNA"/>
</dbReference>
<evidence type="ECO:0000256" key="3">
    <source>
        <dbReference type="ARBA" id="ARBA00022692"/>
    </source>
</evidence>
<proteinExistence type="predicted"/>
<feature type="region of interest" description="Disordered" evidence="6">
    <location>
        <begin position="1"/>
        <end position="23"/>
    </location>
</feature>
<feature type="domain" description="Major facilitator superfamily (MFS) profile" evidence="8">
    <location>
        <begin position="41"/>
        <end position="459"/>
    </location>
</feature>
<feature type="transmembrane region" description="Helical" evidence="7">
    <location>
        <begin position="401"/>
        <end position="420"/>
    </location>
</feature>
<reference evidence="10" key="3">
    <citation type="journal article" date="2010" name="Genome Res.">
        <title>Population genomic sequencing of Coccidioides fungi reveals recent hybridization and transposon control.</title>
        <authorList>
            <person name="Neafsey D.E."/>
            <person name="Barker B.M."/>
            <person name="Sharpton T.J."/>
            <person name="Stajich J.E."/>
            <person name="Park D.J."/>
            <person name="Whiston E."/>
            <person name="Hung C.-Y."/>
            <person name="McMahan C."/>
            <person name="White J."/>
            <person name="Sykes S."/>
            <person name="Heiman D."/>
            <person name="Young S."/>
            <person name="Zeng Q."/>
            <person name="Abouelleil A."/>
            <person name="Aftuck L."/>
            <person name="Bessette D."/>
            <person name="Brown A."/>
            <person name="FitzGerald M."/>
            <person name="Lui A."/>
            <person name="Macdonald J.P."/>
            <person name="Priest M."/>
            <person name="Orbach M.J."/>
            <person name="Galgiani J.N."/>
            <person name="Kirkland T.N."/>
            <person name="Cole G.T."/>
            <person name="Birren B.W."/>
            <person name="Henn M.R."/>
            <person name="Taylor J.W."/>
            <person name="Rounsley S.D."/>
        </authorList>
    </citation>
    <scope>NUCLEOTIDE SEQUENCE [LARGE SCALE GENOMIC DNA]</scope>
    <source>
        <strain evidence="10">RMSCC 3488</strain>
    </source>
</reference>
<feature type="transmembrane region" description="Helical" evidence="7">
    <location>
        <begin position="312"/>
        <end position="329"/>
    </location>
</feature>